<dbReference type="Pfam" id="PF00732">
    <property type="entry name" value="GMC_oxred_N"/>
    <property type="match status" value="1"/>
</dbReference>
<dbReference type="GeneID" id="38779427"/>
<feature type="signal peptide" evidence="9">
    <location>
        <begin position="1"/>
        <end position="20"/>
    </location>
</feature>
<dbReference type="SUPFAM" id="SSF51905">
    <property type="entry name" value="FAD/NAD(P)-binding domain"/>
    <property type="match status" value="1"/>
</dbReference>
<feature type="active site" description="Proton donor" evidence="6">
    <location>
        <position position="569"/>
    </location>
</feature>
<keyword evidence="5" id="KW-0560">Oxidoreductase</keyword>
<evidence type="ECO:0000256" key="9">
    <source>
        <dbReference type="SAM" id="SignalP"/>
    </source>
</evidence>
<evidence type="ECO:0000256" key="3">
    <source>
        <dbReference type="ARBA" id="ARBA00022630"/>
    </source>
</evidence>
<dbReference type="InParanoid" id="A0A401GK25"/>
<dbReference type="GO" id="GO:0050660">
    <property type="term" value="F:flavin adenine dinucleotide binding"/>
    <property type="evidence" value="ECO:0007669"/>
    <property type="project" value="InterPro"/>
</dbReference>
<dbReference type="PIRSF" id="PIRSF000137">
    <property type="entry name" value="Alcohol_oxidase"/>
    <property type="match status" value="1"/>
</dbReference>
<feature type="compositionally biased region" description="Low complexity" evidence="8">
    <location>
        <begin position="640"/>
        <end position="662"/>
    </location>
</feature>
<reference evidence="11 12" key="1">
    <citation type="journal article" date="2018" name="Sci. Rep.">
        <title>Genome sequence of the cauliflower mushroom Sparassis crispa (Hanabiratake) and its association with beneficial usage.</title>
        <authorList>
            <person name="Kiyama R."/>
            <person name="Furutani Y."/>
            <person name="Kawaguchi K."/>
            <person name="Nakanishi T."/>
        </authorList>
    </citation>
    <scope>NUCLEOTIDE SEQUENCE [LARGE SCALE GENOMIC DNA]</scope>
</reference>
<sequence length="691" mass="72052">MISLLGALLATLFLASLGLTFPTDVYHHHRELRARNIVYSGQIADAYDFIIVGGGVAGLTLASRLSEDANTTVLVLEAGDTGDAVSNQINTPGNTYYNGLVGSSCDWAYLTVPQPNVANRQLSWPMGKVIGGSSAINGMYLVRPSQIEIDAWAALVSPSDNGSSAAAYQWDNFFAALKKTETFTPPSSAIQQDADIQFNTASHGTSGPLHYSYPGFEFSQVGSWTPTLAAAGVIPNQDAYGGDGWGTFVATSAINPTNWTRSYAKSAYIDPLPPRSNLDILPNATVTRIVWSSSSSSNNVTASGVEYATSRGAPTTVVSVKKEVILTGGAVGSPHVLLVSGVGPSDVLSAAGVNVTVNLPGVGQHLQDHLSTQIIFTTHDDTAASLLPANAGNPAFMSFINSAVGYVNASILFDNVSDFQAGVVSSMSNALVPSTDPTVLAGYKAIYETTTNLLTTPVGQVEVLLNLVGSASGGTNTIGIEVGIQHPYSHGRLYINSSSIFDAPVIDPNYLSNPNDIVLLRQGLKLARQIGATPPLSTGLLAEVSPGPSVNTDDGWQGWLVNQIGTEYHPSSACSQLPLNLGGVVDSNLKVYGLGNVRVADSSIYPFAFSAHLQAPTYALGELAADIIRAYYNGTPAPGANATSTSADPTTSSNSTPSPSATQRVKSGATTLTASVSAVWMSLAASAWLWL</sequence>
<comment type="caution">
    <text evidence="11">The sequence shown here is derived from an EMBL/GenBank/DDBJ whole genome shotgun (WGS) entry which is preliminary data.</text>
</comment>
<evidence type="ECO:0000256" key="7">
    <source>
        <dbReference type="PIRSR" id="PIRSR000137-2"/>
    </source>
</evidence>
<dbReference type="PANTHER" id="PTHR11552:SF218">
    <property type="entry name" value="GLUCOSE-METHANOL-CHOLINE OXIDOREDUCTASE N-TERMINAL DOMAIN-CONTAINING PROTEIN"/>
    <property type="match status" value="1"/>
</dbReference>
<dbReference type="SUPFAM" id="SSF54373">
    <property type="entry name" value="FAD-linked reductases, C-terminal domain"/>
    <property type="match status" value="1"/>
</dbReference>
<comment type="cofactor">
    <cofactor evidence="1 7">
        <name>FAD</name>
        <dbReference type="ChEBI" id="CHEBI:57692"/>
    </cofactor>
</comment>
<dbReference type="EMBL" id="BFAD01000004">
    <property type="protein sequence ID" value="GBE82510.1"/>
    <property type="molecule type" value="Genomic_DNA"/>
</dbReference>
<evidence type="ECO:0000313" key="12">
    <source>
        <dbReference type="Proteomes" id="UP000287166"/>
    </source>
</evidence>
<keyword evidence="3" id="KW-0285">Flavoprotein</keyword>
<evidence type="ECO:0000256" key="6">
    <source>
        <dbReference type="PIRSR" id="PIRSR000137-1"/>
    </source>
</evidence>
<keyword evidence="4 7" id="KW-0274">FAD</keyword>
<dbReference type="InterPro" id="IPR000172">
    <property type="entry name" value="GMC_OxRdtase_N"/>
</dbReference>
<dbReference type="InterPro" id="IPR007867">
    <property type="entry name" value="GMC_OxRtase_C"/>
</dbReference>
<evidence type="ECO:0000256" key="2">
    <source>
        <dbReference type="ARBA" id="ARBA00010790"/>
    </source>
</evidence>
<feature type="domain" description="Glucose-methanol-choline oxidoreductase N-terminal" evidence="10">
    <location>
        <begin position="329"/>
        <end position="343"/>
    </location>
</feature>
<dbReference type="AlphaFoldDB" id="A0A401GK25"/>
<dbReference type="Gene3D" id="3.30.560.10">
    <property type="entry name" value="Glucose Oxidase, domain 3"/>
    <property type="match status" value="1"/>
</dbReference>
<evidence type="ECO:0000256" key="8">
    <source>
        <dbReference type="SAM" id="MobiDB-lite"/>
    </source>
</evidence>
<organism evidence="11 12">
    <name type="scientific">Sparassis crispa</name>
    <dbReference type="NCBI Taxonomy" id="139825"/>
    <lineage>
        <taxon>Eukaryota</taxon>
        <taxon>Fungi</taxon>
        <taxon>Dikarya</taxon>
        <taxon>Basidiomycota</taxon>
        <taxon>Agaricomycotina</taxon>
        <taxon>Agaricomycetes</taxon>
        <taxon>Polyporales</taxon>
        <taxon>Sparassidaceae</taxon>
        <taxon>Sparassis</taxon>
    </lineage>
</organism>
<dbReference type="InterPro" id="IPR027424">
    <property type="entry name" value="Glucose_Oxidase_domain_2"/>
</dbReference>
<gene>
    <name evidence="11" type="ORF">SCP_0408940</name>
</gene>
<name>A0A401GK25_9APHY</name>
<protein>
    <submittedName>
        <fullName evidence="11">Dehydrogenase citC</fullName>
    </submittedName>
</protein>
<dbReference type="OrthoDB" id="269227at2759"/>
<dbReference type="RefSeq" id="XP_027613423.1">
    <property type="nucleotide sequence ID" value="XM_027757622.1"/>
</dbReference>
<accession>A0A401GK25</accession>
<keyword evidence="9" id="KW-0732">Signal</keyword>
<evidence type="ECO:0000313" key="11">
    <source>
        <dbReference type="EMBL" id="GBE82510.1"/>
    </source>
</evidence>
<dbReference type="Gene3D" id="4.10.450.10">
    <property type="entry name" value="Glucose Oxidase, domain 2"/>
    <property type="match status" value="1"/>
</dbReference>
<dbReference type="Proteomes" id="UP000287166">
    <property type="component" value="Unassembled WGS sequence"/>
</dbReference>
<feature type="active site" description="Proton acceptor" evidence="6">
    <location>
        <position position="612"/>
    </location>
</feature>
<dbReference type="Gene3D" id="3.50.50.60">
    <property type="entry name" value="FAD/NAD(P)-binding domain"/>
    <property type="match status" value="1"/>
</dbReference>
<keyword evidence="12" id="KW-1185">Reference proteome</keyword>
<proteinExistence type="inferred from homology"/>
<evidence type="ECO:0000256" key="1">
    <source>
        <dbReference type="ARBA" id="ARBA00001974"/>
    </source>
</evidence>
<comment type="similarity">
    <text evidence="2">Belongs to the GMC oxidoreductase family.</text>
</comment>
<evidence type="ECO:0000256" key="5">
    <source>
        <dbReference type="ARBA" id="ARBA00023002"/>
    </source>
</evidence>
<dbReference type="InterPro" id="IPR036188">
    <property type="entry name" value="FAD/NAD-bd_sf"/>
</dbReference>
<dbReference type="GO" id="GO:0016614">
    <property type="term" value="F:oxidoreductase activity, acting on CH-OH group of donors"/>
    <property type="evidence" value="ECO:0007669"/>
    <property type="project" value="InterPro"/>
</dbReference>
<feature type="binding site" evidence="7">
    <location>
        <position position="286"/>
    </location>
    <ligand>
        <name>FAD</name>
        <dbReference type="ChEBI" id="CHEBI:57692"/>
    </ligand>
</feature>
<dbReference type="Pfam" id="PF05199">
    <property type="entry name" value="GMC_oxred_C"/>
    <property type="match status" value="1"/>
</dbReference>
<feature type="binding site" evidence="7">
    <location>
        <position position="129"/>
    </location>
    <ligand>
        <name>FAD</name>
        <dbReference type="ChEBI" id="CHEBI:57692"/>
    </ligand>
</feature>
<feature type="region of interest" description="Disordered" evidence="8">
    <location>
        <begin position="640"/>
        <end position="666"/>
    </location>
</feature>
<dbReference type="PROSITE" id="PS00624">
    <property type="entry name" value="GMC_OXRED_2"/>
    <property type="match status" value="1"/>
</dbReference>
<dbReference type="STRING" id="139825.A0A401GK25"/>
<feature type="chain" id="PRO_5019438540" evidence="9">
    <location>
        <begin position="21"/>
        <end position="691"/>
    </location>
</feature>
<evidence type="ECO:0000259" key="10">
    <source>
        <dbReference type="PROSITE" id="PS00624"/>
    </source>
</evidence>
<dbReference type="InterPro" id="IPR012132">
    <property type="entry name" value="GMC_OxRdtase"/>
</dbReference>
<evidence type="ECO:0000256" key="4">
    <source>
        <dbReference type="ARBA" id="ARBA00022827"/>
    </source>
</evidence>
<dbReference type="PANTHER" id="PTHR11552">
    <property type="entry name" value="GLUCOSE-METHANOL-CHOLINE GMC OXIDOREDUCTASE"/>
    <property type="match status" value="1"/>
</dbReference>